<dbReference type="Gene3D" id="3.30.70.270">
    <property type="match status" value="1"/>
</dbReference>
<dbReference type="PROSITE" id="PS50887">
    <property type="entry name" value="GGDEF"/>
    <property type="match status" value="1"/>
</dbReference>
<organism evidence="2 3">
    <name type="scientific">Bacillus mesophilus</name>
    <dbReference type="NCBI Taxonomy" id="1808955"/>
    <lineage>
        <taxon>Bacteria</taxon>
        <taxon>Bacillati</taxon>
        <taxon>Bacillota</taxon>
        <taxon>Bacilli</taxon>
        <taxon>Bacillales</taxon>
        <taxon>Bacillaceae</taxon>
        <taxon>Bacillus</taxon>
    </lineage>
</organism>
<dbReference type="NCBIfam" id="TIGR00229">
    <property type="entry name" value="sensory_box"/>
    <property type="match status" value="1"/>
</dbReference>
<dbReference type="Pfam" id="PF00990">
    <property type="entry name" value="GGDEF"/>
    <property type="match status" value="1"/>
</dbReference>
<evidence type="ECO:0000313" key="2">
    <source>
        <dbReference type="EMBL" id="NEY73321.1"/>
    </source>
</evidence>
<dbReference type="SUPFAM" id="SSF55073">
    <property type="entry name" value="Nucleotide cyclase"/>
    <property type="match status" value="1"/>
</dbReference>
<dbReference type="SUPFAM" id="SSF55785">
    <property type="entry name" value="PYP-like sensor domain (PAS domain)"/>
    <property type="match status" value="1"/>
</dbReference>
<dbReference type="NCBIfam" id="TIGR00254">
    <property type="entry name" value="GGDEF"/>
    <property type="match status" value="1"/>
</dbReference>
<gene>
    <name evidence="2" type="ORF">G4D63_16425</name>
</gene>
<proteinExistence type="predicted"/>
<dbReference type="CDD" id="cd01949">
    <property type="entry name" value="GGDEF"/>
    <property type="match status" value="1"/>
</dbReference>
<dbReference type="InterPro" id="IPR013655">
    <property type="entry name" value="PAS_fold_3"/>
</dbReference>
<evidence type="ECO:0000313" key="3">
    <source>
        <dbReference type="Proteomes" id="UP000481043"/>
    </source>
</evidence>
<accession>A0A6M0QAD2</accession>
<dbReference type="InterPro" id="IPR043128">
    <property type="entry name" value="Rev_trsase/Diguanyl_cyclase"/>
</dbReference>
<dbReference type="SMART" id="SM00267">
    <property type="entry name" value="GGDEF"/>
    <property type="match status" value="1"/>
</dbReference>
<dbReference type="InterPro" id="IPR000014">
    <property type="entry name" value="PAS"/>
</dbReference>
<dbReference type="EMBL" id="JAAIWM010000006">
    <property type="protein sequence ID" value="NEY73321.1"/>
    <property type="molecule type" value="Genomic_DNA"/>
</dbReference>
<feature type="domain" description="GGDEF" evidence="1">
    <location>
        <begin position="190"/>
        <end position="324"/>
    </location>
</feature>
<dbReference type="Gene3D" id="3.30.450.20">
    <property type="entry name" value="PAS domain"/>
    <property type="match status" value="1"/>
</dbReference>
<dbReference type="Pfam" id="PF08447">
    <property type="entry name" value="PAS_3"/>
    <property type="match status" value="1"/>
</dbReference>
<comment type="caution">
    <text evidence="2">The sequence shown here is derived from an EMBL/GenBank/DDBJ whole genome shotgun (WGS) entry which is preliminary data.</text>
</comment>
<sequence>MELIYLLLGLLIGAVGLQFYKMFLKAKVKDRWANEKRIYNLVESSKDIIYYYEIKPERKFRYLSPSIDKILGEGLVSESYRNPNTPLELVHPDDYHIILSKLSGDLDFNEPILQRWRDSQGNFIWFEEYASPIFEEGECVAIQGIIRNIDEKVKLQEDLEYRIAHDSLTGIYNRSYFDEQMEKYNKAVDTPVSVILCDLDELKVLNDTYGHKTGDLLIKEAAHILNQFSNSKTVVARIGGDEFAILLEHEEGNPSYASQLVNDIKQSIYLYNLESEALQIKVSIGFSHSSSSFGQMSKLFVTADAKMYQEKNQKRELQLEGYKN</sequence>
<dbReference type="PANTHER" id="PTHR44757">
    <property type="entry name" value="DIGUANYLATE CYCLASE DGCP"/>
    <property type="match status" value="1"/>
</dbReference>
<dbReference type="InterPro" id="IPR035965">
    <property type="entry name" value="PAS-like_dom_sf"/>
</dbReference>
<dbReference type="InterPro" id="IPR029787">
    <property type="entry name" value="Nucleotide_cyclase"/>
</dbReference>
<dbReference type="Proteomes" id="UP000481043">
    <property type="component" value="Unassembled WGS sequence"/>
</dbReference>
<evidence type="ECO:0000259" key="1">
    <source>
        <dbReference type="PROSITE" id="PS50887"/>
    </source>
</evidence>
<dbReference type="InterPro" id="IPR052155">
    <property type="entry name" value="Biofilm_reg_signaling"/>
</dbReference>
<dbReference type="RefSeq" id="WP_163180791.1">
    <property type="nucleotide sequence ID" value="NZ_JAAIWM010000006.1"/>
</dbReference>
<protein>
    <submittedName>
        <fullName evidence="2">Diguanylate cyclase</fullName>
    </submittedName>
</protein>
<dbReference type="AlphaFoldDB" id="A0A6M0QAD2"/>
<dbReference type="InterPro" id="IPR000160">
    <property type="entry name" value="GGDEF_dom"/>
</dbReference>
<reference evidence="2 3" key="1">
    <citation type="submission" date="2020-02" db="EMBL/GenBank/DDBJ databases">
        <title>Bacillus aquiflavi sp. nov., isolated from yellow water of strong flavor Chinese baijiu in Yibin region of China.</title>
        <authorList>
            <person name="Xie J."/>
        </authorList>
    </citation>
    <scope>NUCLEOTIDE SEQUENCE [LARGE SCALE GENOMIC DNA]</scope>
    <source>
        <strain evidence="2 3">SA4</strain>
    </source>
</reference>
<dbReference type="PANTHER" id="PTHR44757:SF2">
    <property type="entry name" value="BIOFILM ARCHITECTURE MAINTENANCE PROTEIN MBAA"/>
    <property type="match status" value="1"/>
</dbReference>
<keyword evidence="3" id="KW-1185">Reference proteome</keyword>
<name>A0A6M0QAD2_9BACI</name>